<comment type="function">
    <text evidence="2">Catalyzes the formation of N(4)-acetylcytidine (ac(4)C) at the wobble position of elongator tRNA(Met), using acetate and ATP as substrates. First activates an acetate ion to form acetyladenylate (Ac-AMP) and then transfers the acetyl group to tRNA to form ac(4)C34.</text>
</comment>
<proteinExistence type="inferred from homology"/>
<dbReference type="GO" id="GO:0005524">
    <property type="term" value="F:ATP binding"/>
    <property type="evidence" value="ECO:0007669"/>
    <property type="project" value="UniProtKB-KW"/>
</dbReference>
<dbReference type="Proteomes" id="UP000515860">
    <property type="component" value="Chromosome"/>
</dbReference>
<dbReference type="PANTHER" id="PTHR37825:SF1">
    <property type="entry name" value="TRNA(MET) CYTIDINE ACETATE LIGASE"/>
    <property type="match status" value="1"/>
</dbReference>
<organism evidence="3 4">
    <name type="scientific">Wansuia hejianensis</name>
    <dbReference type="NCBI Taxonomy" id="2763667"/>
    <lineage>
        <taxon>Bacteria</taxon>
        <taxon>Bacillati</taxon>
        <taxon>Bacillota</taxon>
        <taxon>Clostridia</taxon>
        <taxon>Lachnospirales</taxon>
        <taxon>Lachnospiraceae</taxon>
        <taxon>Wansuia</taxon>
    </lineage>
</organism>
<evidence type="ECO:0000256" key="2">
    <source>
        <dbReference type="HAMAP-Rule" id="MF_01539"/>
    </source>
</evidence>
<comment type="subcellular location">
    <subcellularLocation>
        <location evidence="2">Cytoplasm</location>
    </subcellularLocation>
</comment>
<dbReference type="InterPro" id="IPR008513">
    <property type="entry name" value="tRNA(Met)_cyd_acetate_ligase"/>
</dbReference>
<dbReference type="GO" id="GO:0016740">
    <property type="term" value="F:transferase activity"/>
    <property type="evidence" value="ECO:0007669"/>
    <property type="project" value="UniProtKB-KW"/>
</dbReference>
<keyword evidence="2" id="KW-0547">Nucleotide-binding</keyword>
<dbReference type="GO" id="GO:0016879">
    <property type="term" value="F:ligase activity, forming carbon-nitrogen bonds"/>
    <property type="evidence" value="ECO:0007669"/>
    <property type="project" value="UniProtKB-UniRule"/>
</dbReference>
<dbReference type="KEGG" id="whj:H9Q79_02460"/>
<keyword evidence="3" id="KW-0808">Transferase</keyword>
<dbReference type="Pfam" id="PF05636">
    <property type="entry name" value="HIGH_NTase1"/>
    <property type="match status" value="1"/>
</dbReference>
<dbReference type="RefSeq" id="WP_118642312.1">
    <property type="nucleotide sequence ID" value="NZ_CP060635.1"/>
</dbReference>
<feature type="binding site" evidence="2">
    <location>
        <begin position="7"/>
        <end position="20"/>
    </location>
    <ligand>
        <name>ATP</name>
        <dbReference type="ChEBI" id="CHEBI:30616"/>
    </ligand>
</feature>
<dbReference type="EC" id="6.3.4.-" evidence="2"/>
<comment type="similarity">
    <text evidence="2">Belongs to the TmcAL family.</text>
</comment>
<keyword evidence="2" id="KW-0067">ATP-binding</keyword>
<keyword evidence="2" id="KW-0963">Cytoplasm</keyword>
<keyword evidence="1 2" id="KW-0819">tRNA processing</keyword>
<dbReference type="HAMAP" id="MF_01539">
    <property type="entry name" value="TmcAL"/>
    <property type="match status" value="1"/>
</dbReference>
<dbReference type="GO" id="GO:0006400">
    <property type="term" value="P:tRNA modification"/>
    <property type="evidence" value="ECO:0007669"/>
    <property type="project" value="UniProtKB-UniRule"/>
</dbReference>
<keyword evidence="2" id="KW-0436">Ligase</keyword>
<dbReference type="PANTHER" id="PTHR37825">
    <property type="entry name" value="TRNA(MET) CYTIDINE ACETATE LIGASE"/>
    <property type="match status" value="1"/>
</dbReference>
<feature type="binding site" evidence="2">
    <location>
        <position position="102"/>
    </location>
    <ligand>
        <name>ATP</name>
        <dbReference type="ChEBI" id="CHEBI:30616"/>
    </ligand>
</feature>
<protein>
    <recommendedName>
        <fullName evidence="2">tRNA(Met) cytidine acetate ligase</fullName>
        <ecNumber evidence="2">6.3.4.-</ecNumber>
    </recommendedName>
</protein>
<feature type="binding site" evidence="2">
    <location>
        <position position="172"/>
    </location>
    <ligand>
        <name>ATP</name>
        <dbReference type="ChEBI" id="CHEBI:30616"/>
    </ligand>
</feature>
<comment type="caution">
    <text evidence="2">Lacks conserved residue(s) required for the propagation of feature annotation.</text>
</comment>
<feature type="binding site" evidence="2">
    <location>
        <position position="197"/>
    </location>
    <ligand>
        <name>ATP</name>
        <dbReference type="ChEBI" id="CHEBI:30616"/>
    </ligand>
</feature>
<dbReference type="EMBL" id="CP060635">
    <property type="protein sequence ID" value="QNM09176.1"/>
    <property type="molecule type" value="Genomic_DNA"/>
</dbReference>
<evidence type="ECO:0000313" key="3">
    <source>
        <dbReference type="EMBL" id="QNM09176.1"/>
    </source>
</evidence>
<keyword evidence="4" id="KW-1185">Reference proteome</keyword>
<name>A0A7G9GEE4_9FIRM</name>
<dbReference type="GO" id="GO:0000049">
    <property type="term" value="F:tRNA binding"/>
    <property type="evidence" value="ECO:0007669"/>
    <property type="project" value="UniProtKB-KW"/>
</dbReference>
<dbReference type="GO" id="GO:0005737">
    <property type="term" value="C:cytoplasm"/>
    <property type="evidence" value="ECO:0007669"/>
    <property type="project" value="UniProtKB-SubCell"/>
</dbReference>
<dbReference type="AlphaFoldDB" id="A0A7G9GEE4"/>
<evidence type="ECO:0000256" key="1">
    <source>
        <dbReference type="ARBA" id="ARBA00022694"/>
    </source>
</evidence>
<sequence length="407" mass="45274">MRTAAIITEYNPFHNGHAYQLDRVRQLSGADFILVVMSGDFVQRGTPAIFDKYLRAEMALRCGADLVLELPCAAASGSAPRFASGAAALLDGLNVVDELWFGSEEGRMEPFAALADFLSHEPENFRLKLKDCLRSGVSFPSARMQALLALFPELNLPFDSAEALRAFLTSPNNILGLEYCLALRRLNSPICPRTLKRVGSGYHQEELSARFSSASAIRRSLLRLGPESVRRQVPEQVYSLLAEAWNSSIALQEDDFSLPLRYQLLKETESSLRQYLDVPEDLARRILRLQNEYVSYSQFAALLKTRNNTRTNMNRALLHILLGLTLQDAEASVSPSCARILGLGSCSGLLTAIKANGSLPLISKTADLPAGLYEKELFASNLYETVRAWKSGQPFIHEYSRQIRIIR</sequence>
<dbReference type="InterPro" id="IPR014729">
    <property type="entry name" value="Rossmann-like_a/b/a_fold"/>
</dbReference>
<gene>
    <name evidence="2" type="primary">tmcAL</name>
    <name evidence="3" type="ORF">H9Q79_02460</name>
</gene>
<dbReference type="SUPFAM" id="SSF52374">
    <property type="entry name" value="Nucleotidylyl transferase"/>
    <property type="match status" value="1"/>
</dbReference>
<reference evidence="3 4" key="1">
    <citation type="submission" date="2020-08" db="EMBL/GenBank/DDBJ databases">
        <authorList>
            <person name="Liu C."/>
            <person name="Sun Q."/>
        </authorList>
    </citation>
    <scope>NUCLEOTIDE SEQUENCE [LARGE SCALE GENOMIC DNA]</scope>
    <source>
        <strain evidence="3 4">NSJ-29</strain>
    </source>
</reference>
<keyword evidence="2" id="KW-0820">tRNA-binding</keyword>
<keyword evidence="2" id="KW-0694">RNA-binding</keyword>
<accession>A0A7G9GEE4</accession>
<evidence type="ECO:0000313" key="4">
    <source>
        <dbReference type="Proteomes" id="UP000515860"/>
    </source>
</evidence>
<dbReference type="Gene3D" id="3.40.50.620">
    <property type="entry name" value="HUPs"/>
    <property type="match status" value="1"/>
</dbReference>
<comment type="catalytic activity">
    <reaction evidence="2">
        <text>cytidine(34) in elongator tRNA(Met) + acetate + ATP = N(4)-acetylcytidine(34) in elongator tRNA(Met) + AMP + diphosphate</text>
        <dbReference type="Rhea" id="RHEA:58144"/>
        <dbReference type="Rhea" id="RHEA-COMP:10693"/>
        <dbReference type="Rhea" id="RHEA-COMP:10694"/>
        <dbReference type="ChEBI" id="CHEBI:30089"/>
        <dbReference type="ChEBI" id="CHEBI:30616"/>
        <dbReference type="ChEBI" id="CHEBI:33019"/>
        <dbReference type="ChEBI" id="CHEBI:74900"/>
        <dbReference type="ChEBI" id="CHEBI:82748"/>
        <dbReference type="ChEBI" id="CHEBI:456215"/>
    </reaction>
</comment>